<dbReference type="AlphaFoldDB" id="A0A818C8R3"/>
<dbReference type="SUPFAM" id="SSF51197">
    <property type="entry name" value="Clavaminate synthase-like"/>
    <property type="match status" value="1"/>
</dbReference>
<name>A0A818C8R3_9BILA</name>
<gene>
    <name evidence="1" type="ORF">KIK155_LOCUS9861</name>
</gene>
<dbReference type="InterPro" id="IPR027443">
    <property type="entry name" value="IPNS-like_sf"/>
</dbReference>
<reference evidence="1" key="1">
    <citation type="submission" date="2021-02" db="EMBL/GenBank/DDBJ databases">
        <authorList>
            <person name="Nowell W R."/>
        </authorList>
    </citation>
    <scope>NUCLEOTIDE SEQUENCE</scope>
</reference>
<dbReference type="Gene3D" id="2.60.120.330">
    <property type="entry name" value="B-lactam Antibiotic, Isopenicillin N Synthase, Chain"/>
    <property type="match status" value="1"/>
</dbReference>
<comment type="caution">
    <text evidence="1">The sequence shown here is derived from an EMBL/GenBank/DDBJ whole genome shotgun (WGS) entry which is preliminary data.</text>
</comment>
<accession>A0A818C8R3</accession>
<dbReference type="EMBL" id="CAJNYV010001423">
    <property type="protein sequence ID" value="CAF3420176.1"/>
    <property type="molecule type" value="Genomic_DNA"/>
</dbReference>
<evidence type="ECO:0000313" key="1">
    <source>
        <dbReference type="EMBL" id="CAF3420176.1"/>
    </source>
</evidence>
<proteinExistence type="predicted"/>
<protein>
    <recommendedName>
        <fullName evidence="3">Isopenicillin N synthase-like Fe(2+) 2OG dioxygenase domain-containing protein</fullName>
    </recommendedName>
</protein>
<organism evidence="1 2">
    <name type="scientific">Rotaria socialis</name>
    <dbReference type="NCBI Taxonomy" id="392032"/>
    <lineage>
        <taxon>Eukaryota</taxon>
        <taxon>Metazoa</taxon>
        <taxon>Spiralia</taxon>
        <taxon>Gnathifera</taxon>
        <taxon>Rotifera</taxon>
        <taxon>Eurotatoria</taxon>
        <taxon>Bdelloidea</taxon>
        <taxon>Philodinida</taxon>
        <taxon>Philodinidae</taxon>
        <taxon>Rotaria</taxon>
    </lineage>
</organism>
<sequence>MGIDDQFKSTIHRVINTSGTIRYSIPVFFGPNYFAEIKSLINNEKEKYEPILAGCFLPVYFRPVNSYLGT</sequence>
<evidence type="ECO:0008006" key="3">
    <source>
        <dbReference type="Google" id="ProtNLM"/>
    </source>
</evidence>
<evidence type="ECO:0000313" key="2">
    <source>
        <dbReference type="Proteomes" id="UP000663865"/>
    </source>
</evidence>
<dbReference type="Proteomes" id="UP000663865">
    <property type="component" value="Unassembled WGS sequence"/>
</dbReference>